<name>A0ACC0B771_CATRO</name>
<sequence length="354" mass="39932">MYGLEAHKSLKSGVFSFLCSPTKQRLQYKFIEHYRRKGRTKMAAASASSASLHLCNNSRFSPSCSKSFKPQYVFLKPISNRPFSLSLSNSLNPMINKSRSRCRCLRASFSGSQATDGNDFPQNEPAESKKIGDLEQSHSLKSIMLAYKEAILDGDEKTISEIEAIICMVEKERDEMAQKVSTLSAEISSGKDKYVRLQADFDNFRKRSEKERLTVRSDAQWEVIEGLLPMVDNFERAKQHIKLETEQEKKIDASYQGIYKQFVEIMRSLRVAVVPTIGKPFDPTLHEAIAREESEEFKEGIVTQEFRRGFLLDGRLLRPAMVKVSSGPGKKQTSSSGPCKSFEQPVSAAGVDER</sequence>
<comment type="caution">
    <text evidence="1">The sequence shown here is derived from an EMBL/GenBank/DDBJ whole genome shotgun (WGS) entry which is preliminary data.</text>
</comment>
<protein>
    <submittedName>
        <fullName evidence="1">Uncharacterized protein</fullName>
    </submittedName>
</protein>
<dbReference type="EMBL" id="CM044704">
    <property type="protein sequence ID" value="KAI5668491.1"/>
    <property type="molecule type" value="Genomic_DNA"/>
</dbReference>
<organism evidence="1 2">
    <name type="scientific">Catharanthus roseus</name>
    <name type="common">Madagascar periwinkle</name>
    <name type="synonym">Vinca rosea</name>
    <dbReference type="NCBI Taxonomy" id="4058"/>
    <lineage>
        <taxon>Eukaryota</taxon>
        <taxon>Viridiplantae</taxon>
        <taxon>Streptophyta</taxon>
        <taxon>Embryophyta</taxon>
        <taxon>Tracheophyta</taxon>
        <taxon>Spermatophyta</taxon>
        <taxon>Magnoliopsida</taxon>
        <taxon>eudicotyledons</taxon>
        <taxon>Gunneridae</taxon>
        <taxon>Pentapetalae</taxon>
        <taxon>asterids</taxon>
        <taxon>lamiids</taxon>
        <taxon>Gentianales</taxon>
        <taxon>Apocynaceae</taxon>
        <taxon>Rauvolfioideae</taxon>
        <taxon>Vinceae</taxon>
        <taxon>Catharanthinae</taxon>
        <taxon>Catharanthus</taxon>
    </lineage>
</organism>
<evidence type="ECO:0000313" key="2">
    <source>
        <dbReference type="Proteomes" id="UP001060085"/>
    </source>
</evidence>
<gene>
    <name evidence="1" type="ORF">M9H77_18344</name>
</gene>
<keyword evidence="2" id="KW-1185">Reference proteome</keyword>
<reference evidence="2" key="1">
    <citation type="journal article" date="2023" name="Nat. Plants">
        <title>Single-cell RNA sequencing provides a high-resolution roadmap for understanding the multicellular compartmentation of specialized metabolism.</title>
        <authorList>
            <person name="Sun S."/>
            <person name="Shen X."/>
            <person name="Li Y."/>
            <person name="Li Y."/>
            <person name="Wang S."/>
            <person name="Li R."/>
            <person name="Zhang H."/>
            <person name="Shen G."/>
            <person name="Guo B."/>
            <person name="Wei J."/>
            <person name="Xu J."/>
            <person name="St-Pierre B."/>
            <person name="Chen S."/>
            <person name="Sun C."/>
        </authorList>
    </citation>
    <scope>NUCLEOTIDE SEQUENCE [LARGE SCALE GENOMIC DNA]</scope>
</reference>
<accession>A0ACC0B771</accession>
<proteinExistence type="predicted"/>
<evidence type="ECO:0000313" key="1">
    <source>
        <dbReference type="EMBL" id="KAI5668491.1"/>
    </source>
</evidence>
<dbReference type="Proteomes" id="UP001060085">
    <property type="component" value="Linkage Group LG04"/>
</dbReference>